<reference evidence="1 2" key="1">
    <citation type="submission" date="2016-03" db="EMBL/GenBank/DDBJ databases">
        <title>EvidentialGene: Evidence-directed Construction of Genes on Genomes.</title>
        <authorList>
            <person name="Gilbert D.G."/>
            <person name="Choi J.-H."/>
            <person name="Mockaitis K."/>
            <person name="Colbourne J."/>
            <person name="Pfrender M."/>
        </authorList>
    </citation>
    <scope>NUCLEOTIDE SEQUENCE [LARGE SCALE GENOMIC DNA]</scope>
    <source>
        <strain evidence="1 2">Xinb3</strain>
        <tissue evidence="1">Complete organism</tissue>
    </source>
</reference>
<evidence type="ECO:0000313" key="2">
    <source>
        <dbReference type="Proteomes" id="UP000076858"/>
    </source>
</evidence>
<sequence>MTALVFASKSQKIELTNKEVGTALRALLLTEPTILTPFELFKHCGLRSYYEIIDSDYESVHSGEQQKEETSENSVPIKIVRVEIHTQVEQIPFDYPKSTPSTTTITCMVVNHSQSSMNTQTPQPQLTFLPCNYLPYQGLKGRKVSITPESIVDHGQSVKIPSMYNKQSNNGTTPKYSVTSSIPKMNLSVMCPSKIKQQLFPEDWFLEGLSFDVQTRLKYKEFETFEKLIEKTEMTTMAVEEAKVRSRVNAFQVKYVEPNRKLNKVKEALDRLSTVVKSNTHQKHLEENMEKMQRQLSTRINMSFSQRSLQSNPPINKTGDL</sequence>
<keyword evidence="2" id="KW-1185">Reference proteome</keyword>
<accession>A0A164M9R7</accession>
<organism evidence="1 2">
    <name type="scientific">Daphnia magna</name>
    <dbReference type="NCBI Taxonomy" id="35525"/>
    <lineage>
        <taxon>Eukaryota</taxon>
        <taxon>Metazoa</taxon>
        <taxon>Ecdysozoa</taxon>
        <taxon>Arthropoda</taxon>
        <taxon>Crustacea</taxon>
        <taxon>Branchiopoda</taxon>
        <taxon>Diplostraca</taxon>
        <taxon>Cladocera</taxon>
        <taxon>Anomopoda</taxon>
        <taxon>Daphniidae</taxon>
        <taxon>Daphnia</taxon>
    </lineage>
</organism>
<dbReference type="OrthoDB" id="6389216at2759"/>
<dbReference type="Proteomes" id="UP000076858">
    <property type="component" value="Unassembled WGS sequence"/>
</dbReference>
<dbReference type="EMBL" id="LRGB01003041">
    <property type="protein sequence ID" value="KZS04860.1"/>
    <property type="molecule type" value="Genomic_DNA"/>
</dbReference>
<proteinExistence type="predicted"/>
<evidence type="ECO:0000313" key="1">
    <source>
        <dbReference type="EMBL" id="KZS04860.1"/>
    </source>
</evidence>
<name>A0A164M9R7_9CRUS</name>
<comment type="caution">
    <text evidence="1">The sequence shown here is derived from an EMBL/GenBank/DDBJ whole genome shotgun (WGS) entry which is preliminary data.</text>
</comment>
<dbReference type="AlphaFoldDB" id="A0A164M9R7"/>
<protein>
    <submittedName>
        <fullName evidence="1">Uncharacterized protein</fullName>
    </submittedName>
</protein>
<gene>
    <name evidence="1" type="ORF">APZ42_032106</name>
</gene>